<protein>
    <submittedName>
        <fullName evidence="4">DNA polymerase III subunit epsilon</fullName>
    </submittedName>
</protein>
<accession>A0A1X9LQC8</accession>
<dbReference type="PANTHER" id="PTHR30231:SF4">
    <property type="entry name" value="PROTEIN NEN2"/>
    <property type="match status" value="1"/>
</dbReference>
<dbReference type="EMBL" id="CP020715">
    <property type="protein sequence ID" value="ARJ05329.1"/>
    <property type="molecule type" value="Genomic_DNA"/>
</dbReference>
<evidence type="ECO:0000313" key="4">
    <source>
        <dbReference type="EMBL" id="ARJ05329.1"/>
    </source>
</evidence>
<dbReference type="GO" id="GO:0005829">
    <property type="term" value="C:cytosol"/>
    <property type="evidence" value="ECO:0007669"/>
    <property type="project" value="TreeGrafter"/>
</dbReference>
<dbReference type="RefSeq" id="WP_085019467.1">
    <property type="nucleotide sequence ID" value="NZ_BMHD01000001.1"/>
</dbReference>
<keyword evidence="5" id="KW-1185">Reference proteome</keyword>
<dbReference type="AlphaFoldDB" id="A0A1X9LQC8"/>
<evidence type="ECO:0000256" key="3">
    <source>
        <dbReference type="ARBA" id="ARBA00022839"/>
    </source>
</evidence>
<evidence type="ECO:0000313" key="5">
    <source>
        <dbReference type="Proteomes" id="UP000192775"/>
    </source>
</evidence>
<keyword evidence="1" id="KW-0540">Nuclease</keyword>
<dbReference type="InterPro" id="IPR036397">
    <property type="entry name" value="RNaseH_sf"/>
</dbReference>
<keyword evidence="3" id="KW-0269">Exonuclease</keyword>
<gene>
    <name evidence="4" type="ORF">B5808_08945</name>
</gene>
<dbReference type="NCBIfam" id="NF005927">
    <property type="entry name" value="PRK07942.1"/>
    <property type="match status" value="1"/>
</dbReference>
<dbReference type="GO" id="GO:0008408">
    <property type="term" value="F:3'-5' exonuclease activity"/>
    <property type="evidence" value="ECO:0007669"/>
    <property type="project" value="TreeGrafter"/>
</dbReference>
<dbReference type="Pfam" id="PF00929">
    <property type="entry name" value="RNase_T"/>
    <property type="match status" value="1"/>
</dbReference>
<dbReference type="InterPro" id="IPR012337">
    <property type="entry name" value="RNaseH-like_sf"/>
</dbReference>
<dbReference type="Gene3D" id="3.30.420.10">
    <property type="entry name" value="Ribonuclease H-like superfamily/Ribonuclease H"/>
    <property type="match status" value="1"/>
</dbReference>
<dbReference type="InterPro" id="IPR013520">
    <property type="entry name" value="Ribonucl_H"/>
</dbReference>
<dbReference type="KEGG" id="cphy:B5808_08945"/>
<organism evidence="4 5">
    <name type="scientific">Cnuibacter physcomitrellae</name>
    <dbReference type="NCBI Taxonomy" id="1619308"/>
    <lineage>
        <taxon>Bacteria</taxon>
        <taxon>Bacillati</taxon>
        <taxon>Actinomycetota</taxon>
        <taxon>Actinomycetes</taxon>
        <taxon>Micrococcales</taxon>
        <taxon>Microbacteriaceae</taxon>
        <taxon>Cnuibacter</taxon>
    </lineage>
</organism>
<dbReference type="GO" id="GO:0003676">
    <property type="term" value="F:nucleic acid binding"/>
    <property type="evidence" value="ECO:0007669"/>
    <property type="project" value="InterPro"/>
</dbReference>
<reference evidence="4 5" key="1">
    <citation type="submission" date="2017-04" db="EMBL/GenBank/DDBJ databases">
        <authorList>
            <person name="Afonso C.L."/>
            <person name="Miller P.J."/>
            <person name="Scott M.A."/>
            <person name="Spackman E."/>
            <person name="Goraichik I."/>
            <person name="Dimitrov K.M."/>
            <person name="Suarez D.L."/>
            <person name="Swayne D.E."/>
        </authorList>
    </citation>
    <scope>NUCLEOTIDE SEQUENCE [LARGE SCALE GENOMIC DNA]</scope>
    <source>
        <strain evidence="5">XA(T)</strain>
    </source>
</reference>
<evidence type="ECO:0000256" key="2">
    <source>
        <dbReference type="ARBA" id="ARBA00022801"/>
    </source>
</evidence>
<dbReference type="STRING" id="1619308.B5808_08945"/>
<name>A0A1X9LQC8_9MICO</name>
<dbReference type="SMART" id="SM00479">
    <property type="entry name" value="EXOIII"/>
    <property type="match status" value="1"/>
</dbReference>
<dbReference type="SUPFAM" id="SSF53098">
    <property type="entry name" value="Ribonuclease H-like"/>
    <property type="match status" value="1"/>
</dbReference>
<dbReference type="PANTHER" id="PTHR30231">
    <property type="entry name" value="DNA POLYMERASE III SUBUNIT EPSILON"/>
    <property type="match status" value="1"/>
</dbReference>
<dbReference type="Proteomes" id="UP000192775">
    <property type="component" value="Chromosome"/>
</dbReference>
<proteinExistence type="predicted"/>
<keyword evidence="2" id="KW-0378">Hydrolase</keyword>
<sequence length="246" mass="27140">MTLEVTRATLPKWATRLAVFDLETTGIDVETSRIVTANVSMLDEHGQVVDRHDWIADPGVEIPEGATAVHGITTAQAREVGRRAADVVDEVVFTLRTVLADSYAVVVYNAPYDFTLLDRECARHGIRPLGEPGAVVDPLVIDRRVDRYRKGKRTLTAASDHYGVTLTDAHNAGADAIAAGRVALAIAERYADDLAFDAASLHRAQVDWHDEQCASFEDYMRRTCDPHFTARRGWPLIPIPAHPTLF</sequence>
<evidence type="ECO:0000256" key="1">
    <source>
        <dbReference type="ARBA" id="ARBA00022722"/>
    </source>
</evidence>
<dbReference type="CDD" id="cd06127">
    <property type="entry name" value="DEDDh"/>
    <property type="match status" value="1"/>
</dbReference>